<dbReference type="CDD" id="cd10912">
    <property type="entry name" value="PIN_YacP-like"/>
    <property type="match status" value="1"/>
</dbReference>
<accession>A0A1G5DR95</accession>
<proteinExistence type="predicted"/>
<feature type="domain" description="Tr-type G" evidence="7">
    <location>
        <begin position="2"/>
        <end position="229"/>
    </location>
</feature>
<evidence type="ECO:0000256" key="1">
    <source>
        <dbReference type="ARBA" id="ARBA00003987"/>
    </source>
</evidence>
<keyword evidence="9" id="KW-1185">Reference proteome</keyword>
<dbReference type="InterPro" id="IPR000640">
    <property type="entry name" value="EFG_V-like"/>
</dbReference>
<dbReference type="InterPro" id="IPR027417">
    <property type="entry name" value="P-loop_NTPase"/>
</dbReference>
<dbReference type="PRINTS" id="PR00315">
    <property type="entry name" value="ELONGATNFCT"/>
</dbReference>
<gene>
    <name evidence="8" type="ORF">SAMN02910451_01607</name>
</gene>
<dbReference type="EMBL" id="FMUR01000009">
    <property type="protein sequence ID" value="SCY17184.1"/>
    <property type="molecule type" value="Genomic_DNA"/>
</dbReference>
<dbReference type="InterPro" id="IPR005225">
    <property type="entry name" value="Small_GTP-bd"/>
</dbReference>
<dbReference type="Pfam" id="PF05991">
    <property type="entry name" value="NYN_YacP"/>
    <property type="match status" value="1"/>
</dbReference>
<dbReference type="InterPro" id="IPR005517">
    <property type="entry name" value="Transl_elong_EFG/EF2_IV"/>
</dbReference>
<dbReference type="PROSITE" id="PS51722">
    <property type="entry name" value="G_TR_2"/>
    <property type="match status" value="1"/>
</dbReference>
<evidence type="ECO:0000256" key="5">
    <source>
        <dbReference type="ARBA" id="ARBA00023251"/>
    </source>
</evidence>
<dbReference type="InterPro" id="IPR053905">
    <property type="entry name" value="EF-G-like_DII"/>
</dbReference>
<dbReference type="PRINTS" id="PR01037">
    <property type="entry name" value="TCRTETOQM"/>
</dbReference>
<dbReference type="InterPro" id="IPR000795">
    <property type="entry name" value="T_Tr_GTP-bd_dom"/>
</dbReference>
<comment type="function">
    <text evidence="1">Abolishes the inhibitory effect of tetracyclin on protein synthesis by a non-covalent modification of the ribosomes.</text>
</comment>
<dbReference type="PROSITE" id="PS00301">
    <property type="entry name" value="G_TR_1"/>
    <property type="match status" value="1"/>
</dbReference>
<dbReference type="PANTHER" id="PTHR43261:SF1">
    <property type="entry name" value="RIBOSOME-RELEASING FACTOR 2, MITOCHONDRIAL"/>
    <property type="match status" value="1"/>
</dbReference>
<dbReference type="OrthoDB" id="9801472at2"/>
<evidence type="ECO:0000256" key="6">
    <source>
        <dbReference type="SAM" id="MobiDB-lite"/>
    </source>
</evidence>
<dbReference type="Pfam" id="PF22042">
    <property type="entry name" value="EF-G_D2"/>
    <property type="match status" value="1"/>
</dbReference>
<dbReference type="SUPFAM" id="SSF54980">
    <property type="entry name" value="EF-G C-terminal domain-like"/>
    <property type="match status" value="2"/>
</dbReference>
<dbReference type="InterPro" id="IPR035650">
    <property type="entry name" value="Tet_C"/>
</dbReference>
<dbReference type="Pfam" id="PF00679">
    <property type="entry name" value="EFG_C"/>
    <property type="match status" value="1"/>
</dbReference>
<dbReference type="CDD" id="cd03711">
    <property type="entry name" value="Tet_C"/>
    <property type="match status" value="1"/>
</dbReference>
<keyword evidence="4" id="KW-0342">GTP-binding</keyword>
<dbReference type="SMART" id="SM00889">
    <property type="entry name" value="EFG_IV"/>
    <property type="match status" value="1"/>
</dbReference>
<dbReference type="InterPro" id="IPR020568">
    <property type="entry name" value="Ribosomal_Su5_D2-typ_SF"/>
</dbReference>
<dbReference type="InterPro" id="IPR031157">
    <property type="entry name" value="G_TR_CS"/>
</dbReference>
<dbReference type="PANTHER" id="PTHR43261">
    <property type="entry name" value="TRANSLATION ELONGATION FACTOR G-RELATED"/>
    <property type="match status" value="1"/>
</dbReference>
<dbReference type="SMART" id="SM00838">
    <property type="entry name" value="EFG_C"/>
    <property type="match status" value="1"/>
</dbReference>
<dbReference type="InterPro" id="IPR014721">
    <property type="entry name" value="Ribsml_uS5_D2-typ_fold_subgr"/>
</dbReference>
<feature type="compositionally biased region" description="Basic and acidic residues" evidence="6">
    <location>
        <begin position="730"/>
        <end position="741"/>
    </location>
</feature>
<dbReference type="GO" id="GO:0003924">
    <property type="term" value="F:GTPase activity"/>
    <property type="evidence" value="ECO:0007669"/>
    <property type="project" value="InterPro"/>
</dbReference>
<dbReference type="InterPro" id="IPR041095">
    <property type="entry name" value="EFG_II"/>
</dbReference>
<dbReference type="Gene3D" id="3.30.70.240">
    <property type="match status" value="1"/>
</dbReference>
<reference evidence="9" key="1">
    <citation type="submission" date="2016-10" db="EMBL/GenBank/DDBJ databases">
        <authorList>
            <person name="Varghese N."/>
            <person name="Submissions S."/>
        </authorList>
    </citation>
    <scope>NUCLEOTIDE SEQUENCE [LARGE SCALE GENOMIC DNA]</scope>
    <source>
        <strain evidence="9">XBD2006</strain>
    </source>
</reference>
<keyword evidence="2" id="KW-0547">Nucleotide-binding</keyword>
<dbReference type="GO" id="GO:0032790">
    <property type="term" value="P:ribosome disassembly"/>
    <property type="evidence" value="ECO:0007669"/>
    <property type="project" value="TreeGrafter"/>
</dbReference>
<dbReference type="Gene3D" id="3.30.70.870">
    <property type="entry name" value="Elongation Factor G (Translational Gtpase), domain 3"/>
    <property type="match status" value="1"/>
</dbReference>
<dbReference type="Pfam" id="PF00009">
    <property type="entry name" value="GTP_EFTU"/>
    <property type="match status" value="1"/>
</dbReference>
<keyword evidence="5" id="KW-0046">Antibiotic resistance</keyword>
<dbReference type="SUPFAM" id="SSF54211">
    <property type="entry name" value="Ribosomal protein S5 domain 2-like"/>
    <property type="match status" value="1"/>
</dbReference>
<name>A0A1G5DR95_9FIRM</name>
<dbReference type="SUPFAM" id="SSF52540">
    <property type="entry name" value="P-loop containing nucleoside triphosphate hydrolases"/>
    <property type="match status" value="1"/>
</dbReference>
<dbReference type="Gene3D" id="3.30.230.10">
    <property type="match status" value="1"/>
</dbReference>
<dbReference type="GO" id="GO:0006412">
    <property type="term" value="P:translation"/>
    <property type="evidence" value="ECO:0007669"/>
    <property type="project" value="UniProtKB-KW"/>
</dbReference>
<evidence type="ECO:0000313" key="8">
    <source>
        <dbReference type="EMBL" id="SCY17184.1"/>
    </source>
</evidence>
<dbReference type="InterPro" id="IPR035647">
    <property type="entry name" value="EFG_III/V"/>
</dbReference>
<dbReference type="AlphaFoldDB" id="A0A1G5DR95"/>
<evidence type="ECO:0000256" key="3">
    <source>
        <dbReference type="ARBA" id="ARBA00022917"/>
    </source>
</evidence>
<dbReference type="NCBIfam" id="TIGR00231">
    <property type="entry name" value="small_GTP"/>
    <property type="match status" value="1"/>
</dbReference>
<dbReference type="RefSeq" id="WP_074462231.1">
    <property type="nucleotide sequence ID" value="NZ_FMUR01000009.1"/>
</dbReference>
<dbReference type="GO" id="GO:0046677">
    <property type="term" value="P:response to antibiotic"/>
    <property type="evidence" value="ECO:0007669"/>
    <property type="project" value="UniProtKB-KW"/>
</dbReference>
<dbReference type="Gene3D" id="3.40.50.300">
    <property type="entry name" value="P-loop containing nucleotide triphosphate hydrolases"/>
    <property type="match status" value="1"/>
</dbReference>
<protein>
    <submittedName>
        <fullName evidence="8">Small GTP-binding protein domain-containing protein</fullName>
    </submittedName>
</protein>
<evidence type="ECO:0000256" key="4">
    <source>
        <dbReference type="ARBA" id="ARBA00023134"/>
    </source>
</evidence>
<organism evidence="8 9">
    <name type="scientific">Butyrivibrio hungatei</name>
    <dbReference type="NCBI Taxonomy" id="185008"/>
    <lineage>
        <taxon>Bacteria</taxon>
        <taxon>Bacillati</taxon>
        <taxon>Bacillota</taxon>
        <taxon>Clostridia</taxon>
        <taxon>Lachnospirales</taxon>
        <taxon>Lachnospiraceae</taxon>
        <taxon>Butyrivibrio</taxon>
    </lineage>
</organism>
<dbReference type="InterPro" id="IPR010298">
    <property type="entry name" value="YacP-like"/>
</dbReference>
<dbReference type="SUPFAM" id="SSF50447">
    <property type="entry name" value="Translation proteins"/>
    <property type="match status" value="1"/>
</dbReference>
<evidence type="ECO:0000259" key="7">
    <source>
        <dbReference type="PROSITE" id="PS51722"/>
    </source>
</evidence>
<keyword evidence="3" id="KW-0648">Protein biosynthesis</keyword>
<dbReference type="InterPro" id="IPR009000">
    <property type="entry name" value="Transl_B-barrel_sf"/>
</dbReference>
<evidence type="ECO:0000313" key="9">
    <source>
        <dbReference type="Proteomes" id="UP000183047"/>
    </source>
</evidence>
<dbReference type="GO" id="GO:0005525">
    <property type="term" value="F:GTP binding"/>
    <property type="evidence" value="ECO:0007669"/>
    <property type="project" value="UniProtKB-KW"/>
</dbReference>
<evidence type="ECO:0000256" key="2">
    <source>
        <dbReference type="ARBA" id="ARBA00022741"/>
    </source>
</evidence>
<feature type="region of interest" description="Disordered" evidence="6">
    <location>
        <begin position="720"/>
        <end position="749"/>
    </location>
</feature>
<dbReference type="Pfam" id="PF14492">
    <property type="entry name" value="EFG_III"/>
    <property type="match status" value="1"/>
</dbReference>
<sequence length="904" mass="100516">MKRNVTLGILAHVDAGKTTLSESLLYLAGRIKKPGRVDHKDTFLDTYELERSRGITIFSKQAIFDHNDIRFNLLDTPGHTDFSPEMERTLQVLDIATLIISAPDGVTSQAVMLFKLLEHYRIPTVIFVNKMDQPGTDINAVTSDIRETLSSSCISFDESVPEDEFYEELAMCDEDLLSSFLDGKKITSENISSVVQNRKCFPILFGSALKAEGVQKLLDLICEVAPSMSSEAENADGSPKEFGARIYKISRDNSGNRLTHIKITSGVLNVRDSLKGEKVDQIRLYSGDRFEPVKSAYAGMICAVTGLTWTRAGEGLGILEGSNVSEILQPILSCTLILPEDVNPVPVFKHLKILEEEEPMLQVTSLEETGQIEIQIMGEVQKEILRHMLKTRFDIEAEFGPGHTVYKETIANTVEGVGHFEPLRHYAEVHLLLEPGEPGSGLVFSSDCPTDDLALNWQRLVLTHLGEKKHRGVLTGSEITDMKITLVAGKAHEKHTEGGDFRQATYRAVRQGLMQADSVLLEPILDYRIELPQENVGRALTDIQMMNGTVGLPDIEGGRSILTGTVPAACLGNYAQELSAYTKGEGHIYTTLSGYGPCHNAEEVIASSGYDPDLDTDNPSSSVFCMHGAATLVSWDQVPDYMHLDFKKTDSAKSDTVTDLTSGIDLEALKKINARKNAEDTRSFAEKQKDYFAAEDELKSIFERTYGTIKPRYTEDRSVLASADSMTSENNRDLDIEQEKRDRHRNATAAEKAANAASKHYLLVDGYNVIHASKELKELAKHDLKAARDSLIDTLSNFQGYRREEVILIFDAYKVPGGKEHIEKLNNLTVIFTKEAETADQYIEKAAHEFSKKYKVTVATSDAIEQVIVFSAGAIRMSASEFWEEIEVTRQSILDKILEKKHKN</sequence>
<dbReference type="Proteomes" id="UP000183047">
    <property type="component" value="Unassembled WGS sequence"/>
</dbReference>
<dbReference type="Pfam" id="PF03764">
    <property type="entry name" value="EFG_IV"/>
    <property type="match status" value="1"/>
</dbReference>
<dbReference type="Gene3D" id="2.40.30.10">
    <property type="entry name" value="Translation factors"/>
    <property type="match status" value="1"/>
</dbReference>